<evidence type="ECO:0000256" key="1">
    <source>
        <dbReference type="SAM" id="Phobius"/>
    </source>
</evidence>
<evidence type="ECO:0000313" key="4">
    <source>
        <dbReference type="Proteomes" id="UP000091857"/>
    </source>
</evidence>
<proteinExistence type="predicted"/>
<feature type="chain" id="PRO_5012519394" evidence="2">
    <location>
        <begin position="26"/>
        <end position="64"/>
    </location>
</feature>
<protein>
    <submittedName>
        <fullName evidence="3">Uncharacterized protein</fullName>
    </submittedName>
</protein>
<organism evidence="3 4">
    <name type="scientific">Manihot esculenta</name>
    <name type="common">Cassava</name>
    <name type="synonym">Jatropha manihot</name>
    <dbReference type="NCBI Taxonomy" id="3983"/>
    <lineage>
        <taxon>Eukaryota</taxon>
        <taxon>Viridiplantae</taxon>
        <taxon>Streptophyta</taxon>
        <taxon>Embryophyta</taxon>
        <taxon>Tracheophyta</taxon>
        <taxon>Spermatophyta</taxon>
        <taxon>Magnoliopsida</taxon>
        <taxon>eudicotyledons</taxon>
        <taxon>Gunneridae</taxon>
        <taxon>Pentapetalae</taxon>
        <taxon>rosids</taxon>
        <taxon>fabids</taxon>
        <taxon>Malpighiales</taxon>
        <taxon>Euphorbiaceae</taxon>
        <taxon>Crotonoideae</taxon>
        <taxon>Manihoteae</taxon>
        <taxon>Manihot</taxon>
    </lineage>
</organism>
<keyword evidence="1" id="KW-1133">Transmembrane helix</keyword>
<feature type="transmembrane region" description="Helical" evidence="1">
    <location>
        <begin position="44"/>
        <end position="63"/>
    </location>
</feature>
<dbReference type="PANTHER" id="PTHR33374">
    <property type="entry name" value="ARABINOGALACTAN PROTEIN 20"/>
    <property type="match status" value="1"/>
</dbReference>
<keyword evidence="2" id="KW-0732">Signal</keyword>
<keyword evidence="1" id="KW-0812">Transmembrane</keyword>
<comment type="caution">
    <text evidence="3">The sequence shown here is derived from an EMBL/GenBank/DDBJ whole genome shotgun (WGS) entry which is preliminary data.</text>
</comment>
<reference evidence="4" key="1">
    <citation type="journal article" date="2016" name="Nat. Biotechnol.">
        <title>Sequencing wild and cultivated cassava and related species reveals extensive interspecific hybridization and genetic diversity.</title>
        <authorList>
            <person name="Bredeson J.V."/>
            <person name="Lyons J.B."/>
            <person name="Prochnik S.E."/>
            <person name="Wu G.A."/>
            <person name="Ha C.M."/>
            <person name="Edsinger-Gonzales E."/>
            <person name="Grimwood J."/>
            <person name="Schmutz J."/>
            <person name="Rabbi I.Y."/>
            <person name="Egesi C."/>
            <person name="Nauluvula P."/>
            <person name="Lebot V."/>
            <person name="Ndunguru J."/>
            <person name="Mkamilo G."/>
            <person name="Bart R.S."/>
            <person name="Setter T.L."/>
            <person name="Gleadow R.M."/>
            <person name="Kulakow P."/>
            <person name="Ferguson M.E."/>
            <person name="Rounsley S."/>
            <person name="Rokhsar D.S."/>
        </authorList>
    </citation>
    <scope>NUCLEOTIDE SEQUENCE [LARGE SCALE GENOMIC DNA]</scope>
    <source>
        <strain evidence="4">cv. AM560-2</strain>
    </source>
</reference>
<feature type="signal peptide" evidence="2">
    <location>
        <begin position="1"/>
        <end position="25"/>
    </location>
</feature>
<dbReference type="STRING" id="3983.A0A2C9W3S5"/>
<dbReference type="Pfam" id="PF06376">
    <property type="entry name" value="AGP"/>
    <property type="match status" value="1"/>
</dbReference>
<dbReference type="EMBL" id="CM004389">
    <property type="protein sequence ID" value="OAY53733.1"/>
    <property type="molecule type" value="Genomic_DNA"/>
</dbReference>
<keyword evidence="1" id="KW-0472">Membrane</keyword>
<name>A0A2C9W3S5_MANES</name>
<dbReference type="InterPro" id="IPR009424">
    <property type="entry name" value="AGP16/20/22/41"/>
</dbReference>
<dbReference type="Gramene" id="Manes.03G019400.1.v8.1">
    <property type="protein sequence ID" value="Manes.03G019400.1.v8.1.CDS"/>
    <property type="gene ID" value="Manes.03G019400.v8.1"/>
</dbReference>
<dbReference type="Proteomes" id="UP000091857">
    <property type="component" value="Chromosome 3"/>
</dbReference>
<accession>A0A2C9W3S5</accession>
<keyword evidence="4" id="KW-1185">Reference proteome</keyword>
<gene>
    <name evidence="3" type="ORF">MANES_03G019400v8</name>
</gene>
<evidence type="ECO:0000313" key="3">
    <source>
        <dbReference type="EMBL" id="OAY53733.1"/>
    </source>
</evidence>
<sequence>MSPMKLFGLPIIGLVFLALMQLSYGQGVAPSPAPEGPSSDGNAIDQGIAFILMLVALAVTYLIH</sequence>
<dbReference type="AlphaFoldDB" id="A0A2C9W3S5"/>
<evidence type="ECO:0000256" key="2">
    <source>
        <dbReference type="SAM" id="SignalP"/>
    </source>
</evidence>